<feature type="compositionally biased region" description="Pro residues" evidence="1">
    <location>
        <begin position="77"/>
        <end position="91"/>
    </location>
</feature>
<dbReference type="Proteomes" id="UP000243499">
    <property type="component" value="Chromosome 6"/>
</dbReference>
<feature type="compositionally biased region" description="Basic and acidic residues" evidence="1">
    <location>
        <begin position="58"/>
        <end position="71"/>
    </location>
</feature>
<evidence type="ECO:0000313" key="2">
    <source>
        <dbReference type="EMBL" id="PVH36343.1"/>
    </source>
</evidence>
<sequence>MTPTPPPRVHPTLRVSPSTTPPPRLATTNAAHPSSHAAVAVPSGSLENLPPFPFPGGRGDRRGDRPTDRDAPSALPKEPPSAPDPPLPPRHAPARRRGYSPSTRIKA</sequence>
<reference evidence="2" key="1">
    <citation type="submission" date="2018-04" db="EMBL/GenBank/DDBJ databases">
        <title>WGS assembly of Panicum hallii.</title>
        <authorList>
            <person name="Lovell J."/>
            <person name="Jenkins J."/>
            <person name="Lowry D."/>
            <person name="Mamidi S."/>
            <person name="Sreedasyam A."/>
            <person name="Weng X."/>
            <person name="Barry K."/>
            <person name="Bonette J."/>
            <person name="Campitelli B."/>
            <person name="Daum C."/>
            <person name="Gordon S."/>
            <person name="Gould B."/>
            <person name="Lipzen A."/>
            <person name="Macqueen A."/>
            <person name="Palacio-Mejia J."/>
            <person name="Plott C."/>
            <person name="Shakirov E."/>
            <person name="Shu S."/>
            <person name="Yoshinaga Y."/>
            <person name="Zane M."/>
            <person name="Rokhsar D."/>
            <person name="Grimwood J."/>
            <person name="Schmutz J."/>
            <person name="Juenger T."/>
        </authorList>
    </citation>
    <scope>NUCLEOTIDE SEQUENCE [LARGE SCALE GENOMIC DNA]</scope>
    <source>
        <strain evidence="2">FIL2</strain>
    </source>
</reference>
<dbReference type="Gramene" id="PVH36343">
    <property type="protein sequence ID" value="PVH36343"/>
    <property type="gene ID" value="PAHAL_6G054300"/>
</dbReference>
<feature type="compositionally biased region" description="Low complexity" evidence="1">
    <location>
        <begin position="30"/>
        <end position="43"/>
    </location>
</feature>
<accession>A0A2T8IF94</accession>
<evidence type="ECO:0000256" key="1">
    <source>
        <dbReference type="SAM" id="MobiDB-lite"/>
    </source>
</evidence>
<name>A0A2T8IF94_9POAL</name>
<proteinExistence type="predicted"/>
<dbReference type="EMBL" id="CM008051">
    <property type="protein sequence ID" value="PVH36343.1"/>
    <property type="molecule type" value="Genomic_DNA"/>
</dbReference>
<feature type="region of interest" description="Disordered" evidence="1">
    <location>
        <begin position="1"/>
        <end position="107"/>
    </location>
</feature>
<dbReference type="AlphaFoldDB" id="A0A2T8IF94"/>
<gene>
    <name evidence="2" type="ORF">PAHAL_6G054300</name>
</gene>
<organism evidence="2">
    <name type="scientific">Panicum hallii</name>
    <dbReference type="NCBI Taxonomy" id="206008"/>
    <lineage>
        <taxon>Eukaryota</taxon>
        <taxon>Viridiplantae</taxon>
        <taxon>Streptophyta</taxon>
        <taxon>Embryophyta</taxon>
        <taxon>Tracheophyta</taxon>
        <taxon>Spermatophyta</taxon>
        <taxon>Magnoliopsida</taxon>
        <taxon>Liliopsida</taxon>
        <taxon>Poales</taxon>
        <taxon>Poaceae</taxon>
        <taxon>PACMAD clade</taxon>
        <taxon>Panicoideae</taxon>
        <taxon>Panicodae</taxon>
        <taxon>Paniceae</taxon>
        <taxon>Panicinae</taxon>
        <taxon>Panicum</taxon>
        <taxon>Panicum sect. Panicum</taxon>
    </lineage>
</organism>
<protein>
    <submittedName>
        <fullName evidence="2">Uncharacterized protein</fullName>
    </submittedName>
</protein>